<organism evidence="2 3">
    <name type="scientific">Verrucosispora sioxanthis</name>
    <dbReference type="NCBI Taxonomy" id="2499994"/>
    <lineage>
        <taxon>Bacteria</taxon>
        <taxon>Bacillati</taxon>
        <taxon>Actinomycetota</taxon>
        <taxon>Actinomycetes</taxon>
        <taxon>Micromonosporales</taxon>
        <taxon>Micromonosporaceae</taxon>
        <taxon>Micromonospora</taxon>
    </lineage>
</organism>
<accession>A0A6M1L5D2</accession>
<proteinExistence type="predicted"/>
<dbReference type="Proteomes" id="UP000478148">
    <property type="component" value="Unassembled WGS sequence"/>
</dbReference>
<dbReference type="EMBL" id="SAIY01000002">
    <property type="protein sequence ID" value="NGM12334.1"/>
    <property type="molecule type" value="Genomic_DNA"/>
</dbReference>
<keyword evidence="1" id="KW-0812">Transmembrane</keyword>
<protein>
    <recommendedName>
        <fullName evidence="4">WD40 repeat domain-containing protein</fullName>
    </recommendedName>
</protein>
<gene>
    <name evidence="2" type="ORF">ENC19_06425</name>
</gene>
<dbReference type="RefSeq" id="WP_164446216.1">
    <property type="nucleotide sequence ID" value="NZ_SAIY01000002.1"/>
</dbReference>
<evidence type="ECO:0000313" key="2">
    <source>
        <dbReference type="EMBL" id="NGM12334.1"/>
    </source>
</evidence>
<evidence type="ECO:0000313" key="3">
    <source>
        <dbReference type="Proteomes" id="UP000478148"/>
    </source>
</evidence>
<keyword evidence="1" id="KW-1133">Transmembrane helix</keyword>
<feature type="transmembrane region" description="Helical" evidence="1">
    <location>
        <begin position="44"/>
        <end position="65"/>
    </location>
</feature>
<keyword evidence="3" id="KW-1185">Reference proteome</keyword>
<name>A0A6M1L5D2_9ACTN</name>
<evidence type="ECO:0000256" key="1">
    <source>
        <dbReference type="SAM" id="Phobius"/>
    </source>
</evidence>
<comment type="caution">
    <text evidence="2">The sequence shown here is derived from an EMBL/GenBank/DDBJ whole genome shotgun (WGS) entry which is preliminary data.</text>
</comment>
<sequence>MPSDELEGALREMLSRRAAVTRAVAVDPAGVAIRRADRIQRRRTLAGMGLAVLVVVTVSVGSLHVRDNRPPAGGTVVIGDPDQRPLVERVTAPPGPDTAAPIAEVDLLIDDSIATAQGRRVPLLGIGEVERVHRLTDGRGWLAVGAPTLAGRFLWAVAADGTAQVLLAGADEIVLDAEGRQVAWKQGTVLAVAGIVDGELADTVRAEAPAEAVPLRFVNGAVLVRLAPDRPGHVLWPLRPGSLDLGGDRASTHIFGALPDGRLVGGTTPGVGLPTCLTLLDPARDLAPSRPDCGPETAGDGLGAVSPDGRWLLVNGRSAGVDSALLVDLVTFDKPTAVRPAGPPMTGTVVWRTEDTAYYADAAGGLVRVAVDRVVAGRPAAPTALPGVPAGELPVVVSGG</sequence>
<reference evidence="2 3" key="1">
    <citation type="submission" date="2020-02" db="EMBL/GenBank/DDBJ databases">
        <title>Draft Genome Sequence of Verrucosispora sp. Strain CWR15, Isolated from Gulf of Mexico Sponge.</title>
        <authorList>
            <person name="Kennedy S.J."/>
            <person name="Cella E."/>
            <person name="Azarian T."/>
            <person name="Baker B.J."/>
            <person name="Shaw L.N."/>
        </authorList>
    </citation>
    <scope>NUCLEOTIDE SEQUENCE [LARGE SCALE GENOMIC DNA]</scope>
    <source>
        <strain evidence="2 3">CWR15</strain>
    </source>
</reference>
<keyword evidence="1" id="KW-0472">Membrane</keyword>
<dbReference type="AlphaFoldDB" id="A0A6M1L5D2"/>
<evidence type="ECO:0008006" key="4">
    <source>
        <dbReference type="Google" id="ProtNLM"/>
    </source>
</evidence>